<evidence type="ECO:0000256" key="2">
    <source>
        <dbReference type="ARBA" id="ARBA00022527"/>
    </source>
</evidence>
<dbReference type="InterPro" id="IPR000719">
    <property type="entry name" value="Prot_kinase_dom"/>
</dbReference>
<dbReference type="Proteomes" id="UP001056012">
    <property type="component" value="Chromosome 6"/>
</dbReference>
<dbReference type="GO" id="GO:0004674">
    <property type="term" value="F:protein serine/threonine kinase activity"/>
    <property type="evidence" value="ECO:0007669"/>
    <property type="project" value="UniProtKB-KW"/>
</dbReference>
<evidence type="ECO:0000256" key="4">
    <source>
        <dbReference type="ARBA" id="ARBA00022741"/>
    </source>
</evidence>
<dbReference type="PROSITE" id="PS00108">
    <property type="entry name" value="PROTEIN_KINASE_ST"/>
    <property type="match status" value="1"/>
</dbReference>
<evidence type="ECO:0000256" key="8">
    <source>
        <dbReference type="ARBA" id="ARBA00048679"/>
    </source>
</evidence>
<evidence type="ECO:0000256" key="6">
    <source>
        <dbReference type="ARBA" id="ARBA00022840"/>
    </source>
</evidence>
<dbReference type="SUPFAM" id="SSF56112">
    <property type="entry name" value="Protein kinase-like (PK-like)"/>
    <property type="match status" value="1"/>
</dbReference>
<evidence type="ECO:0000256" key="1">
    <source>
        <dbReference type="ARBA" id="ARBA00012513"/>
    </source>
</evidence>
<dbReference type="InterPro" id="IPR008271">
    <property type="entry name" value="Ser/Thr_kinase_AS"/>
</dbReference>
<keyword evidence="6" id="KW-0067">ATP-binding</keyword>
<evidence type="ECO:0000313" key="11">
    <source>
        <dbReference type="Proteomes" id="UP001056012"/>
    </source>
</evidence>
<reference evidence="10" key="1">
    <citation type="submission" date="2021-12" db="EMBL/GenBank/DDBJ databases">
        <title>Curvularia clavata genome.</title>
        <authorList>
            <person name="Cao Y."/>
        </authorList>
    </citation>
    <scope>NUCLEOTIDE SEQUENCE</scope>
    <source>
        <strain evidence="10">Yc1106</strain>
    </source>
</reference>
<evidence type="ECO:0000259" key="9">
    <source>
        <dbReference type="PROSITE" id="PS50011"/>
    </source>
</evidence>
<comment type="catalytic activity">
    <reaction evidence="8">
        <text>L-seryl-[protein] + ATP = O-phospho-L-seryl-[protein] + ADP + H(+)</text>
        <dbReference type="Rhea" id="RHEA:17989"/>
        <dbReference type="Rhea" id="RHEA-COMP:9863"/>
        <dbReference type="Rhea" id="RHEA-COMP:11604"/>
        <dbReference type="ChEBI" id="CHEBI:15378"/>
        <dbReference type="ChEBI" id="CHEBI:29999"/>
        <dbReference type="ChEBI" id="CHEBI:30616"/>
        <dbReference type="ChEBI" id="CHEBI:83421"/>
        <dbReference type="ChEBI" id="CHEBI:456216"/>
        <dbReference type="EC" id="2.7.11.1"/>
    </reaction>
</comment>
<dbReference type="Pfam" id="PF00069">
    <property type="entry name" value="Pkinase"/>
    <property type="match status" value="1"/>
</dbReference>
<comment type="catalytic activity">
    <reaction evidence="7">
        <text>L-threonyl-[protein] + ATP = O-phospho-L-threonyl-[protein] + ADP + H(+)</text>
        <dbReference type="Rhea" id="RHEA:46608"/>
        <dbReference type="Rhea" id="RHEA-COMP:11060"/>
        <dbReference type="Rhea" id="RHEA-COMP:11605"/>
        <dbReference type="ChEBI" id="CHEBI:15378"/>
        <dbReference type="ChEBI" id="CHEBI:30013"/>
        <dbReference type="ChEBI" id="CHEBI:30616"/>
        <dbReference type="ChEBI" id="CHEBI:61977"/>
        <dbReference type="ChEBI" id="CHEBI:456216"/>
        <dbReference type="EC" id="2.7.11.1"/>
    </reaction>
</comment>
<accession>A0A9Q8ZCG2</accession>
<organism evidence="10 11">
    <name type="scientific">Curvularia clavata</name>
    <dbReference type="NCBI Taxonomy" id="95742"/>
    <lineage>
        <taxon>Eukaryota</taxon>
        <taxon>Fungi</taxon>
        <taxon>Dikarya</taxon>
        <taxon>Ascomycota</taxon>
        <taxon>Pezizomycotina</taxon>
        <taxon>Dothideomycetes</taxon>
        <taxon>Pleosporomycetidae</taxon>
        <taxon>Pleosporales</taxon>
        <taxon>Pleosporineae</taxon>
        <taxon>Pleosporaceae</taxon>
        <taxon>Curvularia</taxon>
    </lineage>
</organism>
<keyword evidence="5" id="KW-0418">Kinase</keyword>
<evidence type="ECO:0000256" key="3">
    <source>
        <dbReference type="ARBA" id="ARBA00022679"/>
    </source>
</evidence>
<dbReference type="EMBL" id="CP089279">
    <property type="protein sequence ID" value="USP80652.1"/>
    <property type="molecule type" value="Genomic_DNA"/>
</dbReference>
<name>A0A9Q8ZCG2_CURCL</name>
<dbReference type="Gene3D" id="1.10.510.10">
    <property type="entry name" value="Transferase(Phosphotransferase) domain 1"/>
    <property type="match status" value="1"/>
</dbReference>
<gene>
    <name evidence="10" type="ORF">yc1106_07926</name>
</gene>
<dbReference type="GO" id="GO:0005634">
    <property type="term" value="C:nucleus"/>
    <property type="evidence" value="ECO:0007669"/>
    <property type="project" value="TreeGrafter"/>
</dbReference>
<dbReference type="AlphaFoldDB" id="A0A9Q8ZCG2"/>
<dbReference type="GO" id="GO:0005524">
    <property type="term" value="F:ATP binding"/>
    <property type="evidence" value="ECO:0007669"/>
    <property type="project" value="UniProtKB-KW"/>
</dbReference>
<dbReference type="EC" id="2.7.11.1" evidence="1"/>
<dbReference type="InterPro" id="IPR050660">
    <property type="entry name" value="NEK_Ser/Thr_kinase"/>
</dbReference>
<evidence type="ECO:0000256" key="5">
    <source>
        <dbReference type="ARBA" id="ARBA00022777"/>
    </source>
</evidence>
<protein>
    <recommendedName>
        <fullName evidence="1">non-specific serine/threonine protein kinase</fullName>
        <ecNumber evidence="1">2.7.11.1</ecNumber>
    </recommendedName>
</protein>
<evidence type="ECO:0000256" key="7">
    <source>
        <dbReference type="ARBA" id="ARBA00047899"/>
    </source>
</evidence>
<dbReference type="VEuPathDB" id="FungiDB:yc1106_07926"/>
<keyword evidence="3" id="KW-0808">Transferase</keyword>
<dbReference type="PROSITE" id="PS50011">
    <property type="entry name" value="PROTEIN_KINASE_DOM"/>
    <property type="match status" value="1"/>
</dbReference>
<dbReference type="SMART" id="SM00220">
    <property type="entry name" value="S_TKc"/>
    <property type="match status" value="1"/>
</dbReference>
<dbReference type="OrthoDB" id="310217at2759"/>
<keyword evidence="4" id="KW-0547">Nucleotide-binding</keyword>
<dbReference type="PANTHER" id="PTHR43671:SF98">
    <property type="entry name" value="SERINE_THREONINE-PROTEIN KINASE NEK11"/>
    <property type="match status" value="1"/>
</dbReference>
<dbReference type="PANTHER" id="PTHR43671">
    <property type="entry name" value="SERINE/THREONINE-PROTEIN KINASE NEK"/>
    <property type="match status" value="1"/>
</dbReference>
<sequence>MVEYCKKLAIQYQSRPKQSWRVIEDLGTMNGGLNAGIAKVRCSNPNARGIVFIEKRFGEKELKHKIAHREIQLLHQISDHKNIVTMVDHFLNETYMRAALYLEFCDIGSLDKVVYEVAQGRHINERKVWRWFYQICNAIAYCHCGPDPRMSDDEILQSGWGRIYHRDIKPGNILLTREDGQIVAKLADFGCAVSEDYLAQEKNEQRAKRQQVGTKGYDAPEYPYFSGASDVWQLGVTIICVCTGIMWPWSNMNPSGERWDESRPAEIKYSRTLSSIIKLCLVRNPRMRSTAYQVLKALDEESVIMTSKLPKDEFPLQVFDPYDQQSLVPRHPGLVFLPGY</sequence>
<feature type="domain" description="Protein kinase" evidence="9">
    <location>
        <begin position="20"/>
        <end position="304"/>
    </location>
</feature>
<proteinExistence type="predicted"/>
<keyword evidence="2" id="KW-0723">Serine/threonine-protein kinase</keyword>
<keyword evidence="11" id="KW-1185">Reference proteome</keyword>
<dbReference type="InterPro" id="IPR011009">
    <property type="entry name" value="Kinase-like_dom_sf"/>
</dbReference>
<evidence type="ECO:0000313" key="10">
    <source>
        <dbReference type="EMBL" id="USP80652.1"/>
    </source>
</evidence>